<dbReference type="InterPro" id="IPR017850">
    <property type="entry name" value="Alkaline_phosphatase_core_sf"/>
</dbReference>
<dbReference type="SUPFAM" id="SSF53649">
    <property type="entry name" value="Alkaline phosphatase-like"/>
    <property type="match status" value="1"/>
</dbReference>
<feature type="transmembrane region" description="Helical" evidence="1">
    <location>
        <begin position="747"/>
        <end position="767"/>
    </location>
</feature>
<dbReference type="OrthoDB" id="272139at2759"/>
<feature type="transmembrane region" description="Helical" evidence="1">
    <location>
        <begin position="835"/>
        <end position="854"/>
    </location>
</feature>
<feature type="transmembrane region" description="Helical" evidence="1">
    <location>
        <begin position="948"/>
        <end position="965"/>
    </location>
</feature>
<accession>A0A9W5TBZ8</accession>
<dbReference type="GO" id="GO:0051377">
    <property type="term" value="F:mannose-ethanolamine phosphotransferase activity"/>
    <property type="evidence" value="ECO:0007669"/>
    <property type="project" value="TreeGrafter"/>
</dbReference>
<feature type="transmembrane region" description="Helical" evidence="1">
    <location>
        <begin position="1124"/>
        <end position="1143"/>
    </location>
</feature>
<keyword evidence="1" id="KW-0472">Membrane</keyword>
<keyword evidence="1" id="KW-1133">Transmembrane helix</keyword>
<feature type="transmembrane region" description="Helical" evidence="1">
    <location>
        <begin position="1011"/>
        <end position="1040"/>
    </location>
</feature>
<reference evidence="2" key="1">
    <citation type="submission" date="2019-12" db="EMBL/GenBank/DDBJ databases">
        <title>Genome sequence of Babesia ovis.</title>
        <authorList>
            <person name="Yamagishi J."/>
            <person name="Sevinc F."/>
            <person name="Xuan X."/>
        </authorList>
    </citation>
    <scope>NUCLEOTIDE SEQUENCE</scope>
    <source>
        <strain evidence="2">Selcuk</strain>
    </source>
</reference>
<evidence type="ECO:0000313" key="3">
    <source>
        <dbReference type="Proteomes" id="UP001057455"/>
    </source>
</evidence>
<feature type="transmembrane region" description="Helical" evidence="1">
    <location>
        <begin position="894"/>
        <end position="914"/>
    </location>
</feature>
<gene>
    <name evidence="2" type="ORF">BaOVIS_027910</name>
</gene>
<evidence type="ECO:0000313" key="2">
    <source>
        <dbReference type="EMBL" id="GFE55387.1"/>
    </source>
</evidence>
<feature type="transmembrane region" description="Helical" evidence="1">
    <location>
        <begin position="926"/>
        <end position="942"/>
    </location>
</feature>
<feature type="transmembrane region" description="Helical" evidence="1">
    <location>
        <begin position="628"/>
        <end position="652"/>
    </location>
</feature>
<dbReference type="AlphaFoldDB" id="A0A9W5TBZ8"/>
<feature type="transmembrane region" description="Helical" evidence="1">
    <location>
        <begin position="972"/>
        <end position="991"/>
    </location>
</feature>
<feature type="transmembrane region" description="Helical" evidence="1">
    <location>
        <begin position="787"/>
        <end position="808"/>
    </location>
</feature>
<dbReference type="GO" id="GO:0006506">
    <property type="term" value="P:GPI anchor biosynthetic process"/>
    <property type="evidence" value="ECO:0007669"/>
    <property type="project" value="InterPro"/>
</dbReference>
<comment type="caution">
    <text evidence="2">The sequence shown here is derived from an EMBL/GenBank/DDBJ whole genome shotgun (WGS) entry which is preliminary data.</text>
</comment>
<keyword evidence="3" id="KW-1185">Reference proteome</keyword>
<feature type="transmembrane region" description="Helical" evidence="1">
    <location>
        <begin position="1077"/>
        <end position="1104"/>
    </location>
</feature>
<evidence type="ECO:0000256" key="1">
    <source>
        <dbReference type="SAM" id="Phobius"/>
    </source>
</evidence>
<dbReference type="EMBL" id="BLIY01000020">
    <property type="protein sequence ID" value="GFE55387.1"/>
    <property type="molecule type" value="Genomic_DNA"/>
</dbReference>
<dbReference type="InterPro" id="IPR039524">
    <property type="entry name" value="PIGO/GPI13"/>
</dbReference>
<dbReference type="Proteomes" id="UP001057455">
    <property type="component" value="Unassembled WGS sequence"/>
</dbReference>
<dbReference type="PANTHER" id="PTHR23071">
    <property type="entry name" value="PHOSPHATIDYLINOSITOL GLYCAN"/>
    <property type="match status" value="1"/>
</dbReference>
<feature type="transmembrane region" description="Helical" evidence="1">
    <location>
        <begin position="516"/>
        <end position="541"/>
    </location>
</feature>
<keyword evidence="2" id="KW-0808">Transferase</keyword>
<sequence length="1144" mass="130377">MFFMNINSKGTFKPYSSDRFVLPFPPLFDEFELDSKIAVKSSVSKTRGTPESCWRRVVPEYETYIARTNGIFEYVPPKRFTIDGDMPPGWLSYTMLDSATLVILDGARADYALYDPLLKPNEARAVFTNHLPVYHEYLTAPATRNHCRFFRFEATPPTFTVYSLKCLLTGETRRGNTMGQSTSVQQLAMDNLGQQLFRNGGKICPLGDVVIYNFLDPDFVYLNYTGTGTDIYDMERPDCFVTNHYKECIDKCDLSTLHLLAIDHLGHVGKRLTSAMTYYLDDYDRFLRKVISHCSTKSNNMLFMFGDHGQKTNGSHGGGTKEEIDSFLFVKSDLEMPKISHHRCDTSDGPNGYARDHNVFNGKIFPSYPVNKSAHINMAVTLSLLLNKPAPYFSEGTLIKELIPLIKDSRGNVNKLLSKKYLTQLLHITSHNMLRTVDTTISDYDKAKYAHLYSNVSRERASLSHYYHFVRSMGRDQVSPQVMMDICDAYMAQCDRLIAKSKKLIFITNTAVTPEYIISSILLMGLAWMLSTYLALATWYVGHKAKLSEDESALFEAQRFGSLKNILSRGIVKLIIAILLSGAIAAQMEYLWFQESTIDSKNLVKPLSPFRRLLGPFERFCGLEEQPLVFYFLCYLALTFTILFTLDIPFFVRSFNFLYRNDKTFGKPLPTGDFSPHMEKFLSHLSLDNTAGIILVIYVVVVVKTLVSQCAILSHDTLLRHIVTLCLYFAVFPAFKCMGSLRIDGAHINLGILFILMKFCYLIHYFVSARNIGGMLPEYYVVSNLFLRTFEVGAVVITIFYISLILLLRGSKVPGASMVLPSPRKELYSTPTNRPVLYIIWTLQYLMLLFHYAVKCERHFLMGPLMTRVCMYLVKARNIVVARTKLGVYSARGFAVLIILVWLILVLNPWGILYPSNTSQHYRSTRMFWFVTNMFWSAFLLNGPAKSMGILVFAVFLYNLVALLFKLRVRDRITYIVLVLTSCELIYFVAGHQDSVFELDFDSAFLFSDEYIAHVSDIVVLIAFAIFNATAIFVLFYTYLLWSEHDYLSHVSEDRAKANATQSAKTQTTKPYLRSWILYDVFTGIGAYTYMACSHMLFVLSFLYGLSENPCAITDFIPKGVFSVGKTLVNLGTFWVLFIGSLIK</sequence>
<protein>
    <submittedName>
        <fullName evidence="2">GPI ethanolamine phosphate transferase 3</fullName>
    </submittedName>
</protein>
<organism evidence="2 3">
    <name type="scientific">Babesia ovis</name>
    <dbReference type="NCBI Taxonomy" id="5869"/>
    <lineage>
        <taxon>Eukaryota</taxon>
        <taxon>Sar</taxon>
        <taxon>Alveolata</taxon>
        <taxon>Apicomplexa</taxon>
        <taxon>Aconoidasida</taxon>
        <taxon>Piroplasmida</taxon>
        <taxon>Babesiidae</taxon>
        <taxon>Babesia</taxon>
    </lineage>
</organism>
<feature type="transmembrane region" description="Helical" evidence="1">
    <location>
        <begin position="718"/>
        <end position="735"/>
    </location>
</feature>
<feature type="transmembrane region" description="Helical" evidence="1">
    <location>
        <begin position="687"/>
        <end position="706"/>
    </location>
</feature>
<proteinExistence type="predicted"/>
<name>A0A9W5TBZ8_BABOV</name>
<dbReference type="GO" id="GO:0005789">
    <property type="term" value="C:endoplasmic reticulum membrane"/>
    <property type="evidence" value="ECO:0007669"/>
    <property type="project" value="TreeGrafter"/>
</dbReference>
<feature type="transmembrane region" description="Helical" evidence="1">
    <location>
        <begin position="571"/>
        <end position="593"/>
    </location>
</feature>
<dbReference type="Gene3D" id="3.40.720.10">
    <property type="entry name" value="Alkaline Phosphatase, subunit A"/>
    <property type="match status" value="1"/>
</dbReference>
<keyword evidence="1" id="KW-0812">Transmembrane</keyword>
<dbReference type="PANTHER" id="PTHR23071:SF1">
    <property type="entry name" value="GPI ETHANOLAMINE PHOSPHATE TRANSFERASE 3"/>
    <property type="match status" value="1"/>
</dbReference>